<proteinExistence type="predicted"/>
<dbReference type="EnsemblPlants" id="Kaladp0043s0074.1.v1.1">
    <property type="protein sequence ID" value="Kaladp0043s0074.1.v1.1.CDS.1"/>
    <property type="gene ID" value="Kaladp0043s0074.v1.1"/>
</dbReference>
<sequence>METAPAAFPRQLAQKKVTIKKSVVVEKPAKTVEVSSDVDDSDEDFSIAAKKT</sequence>
<keyword evidence="2" id="KW-1185">Reference proteome</keyword>
<evidence type="ECO:0000313" key="1">
    <source>
        <dbReference type="EnsemblPlants" id="Kaladp0043s0074.1.v1.1.CDS.1"/>
    </source>
</evidence>
<dbReference type="Proteomes" id="UP000594263">
    <property type="component" value="Unplaced"/>
</dbReference>
<organism evidence="1 2">
    <name type="scientific">Kalanchoe fedtschenkoi</name>
    <name type="common">Lavender scallops</name>
    <name type="synonym">South American air plant</name>
    <dbReference type="NCBI Taxonomy" id="63787"/>
    <lineage>
        <taxon>Eukaryota</taxon>
        <taxon>Viridiplantae</taxon>
        <taxon>Streptophyta</taxon>
        <taxon>Embryophyta</taxon>
        <taxon>Tracheophyta</taxon>
        <taxon>Spermatophyta</taxon>
        <taxon>Magnoliopsida</taxon>
        <taxon>eudicotyledons</taxon>
        <taxon>Gunneridae</taxon>
        <taxon>Pentapetalae</taxon>
        <taxon>Saxifragales</taxon>
        <taxon>Crassulaceae</taxon>
        <taxon>Kalanchoe</taxon>
    </lineage>
</organism>
<reference evidence="1" key="1">
    <citation type="submission" date="2021-01" db="UniProtKB">
        <authorList>
            <consortium name="EnsemblPlants"/>
        </authorList>
    </citation>
    <scope>IDENTIFICATION</scope>
</reference>
<evidence type="ECO:0000313" key="2">
    <source>
        <dbReference type="Proteomes" id="UP000594263"/>
    </source>
</evidence>
<protein>
    <submittedName>
        <fullName evidence="1">Uncharacterized protein</fullName>
    </submittedName>
</protein>
<dbReference type="AlphaFoldDB" id="A0A7N0TRB5"/>
<accession>A0A7N0TRB5</accession>
<dbReference type="Gramene" id="Kaladp0043s0074.1.v1.1">
    <property type="protein sequence ID" value="Kaladp0043s0074.1.v1.1.CDS.1"/>
    <property type="gene ID" value="Kaladp0043s0074.v1.1"/>
</dbReference>
<name>A0A7N0TRB5_KALFE</name>